<protein>
    <recommendedName>
        <fullName evidence="3">Serine hydrolase domain-containing protein</fullName>
    </recommendedName>
</protein>
<evidence type="ECO:0000313" key="5">
    <source>
        <dbReference type="Proteomes" id="UP000799779"/>
    </source>
</evidence>
<reference evidence="4" key="1">
    <citation type="journal article" date="2020" name="Stud. Mycol.">
        <title>101 Dothideomycetes genomes: a test case for predicting lifestyles and emergence of pathogens.</title>
        <authorList>
            <person name="Haridas S."/>
            <person name="Albert R."/>
            <person name="Binder M."/>
            <person name="Bloem J."/>
            <person name="Labutti K."/>
            <person name="Salamov A."/>
            <person name="Andreopoulos B."/>
            <person name="Baker S."/>
            <person name="Barry K."/>
            <person name="Bills G."/>
            <person name="Bluhm B."/>
            <person name="Cannon C."/>
            <person name="Castanera R."/>
            <person name="Culley D."/>
            <person name="Daum C."/>
            <person name="Ezra D."/>
            <person name="Gonzalez J."/>
            <person name="Henrissat B."/>
            <person name="Kuo A."/>
            <person name="Liang C."/>
            <person name="Lipzen A."/>
            <person name="Lutzoni F."/>
            <person name="Magnuson J."/>
            <person name="Mondo S."/>
            <person name="Nolan M."/>
            <person name="Ohm R."/>
            <person name="Pangilinan J."/>
            <person name="Park H.-J."/>
            <person name="Ramirez L."/>
            <person name="Alfaro M."/>
            <person name="Sun H."/>
            <person name="Tritt A."/>
            <person name="Yoshinaga Y."/>
            <person name="Zwiers L.-H."/>
            <person name="Turgeon B."/>
            <person name="Goodwin S."/>
            <person name="Spatafora J."/>
            <person name="Crous P."/>
            <person name="Grigoriev I."/>
        </authorList>
    </citation>
    <scope>NUCLEOTIDE SEQUENCE</scope>
    <source>
        <strain evidence="4">CBS 123094</strain>
    </source>
</reference>
<dbReference type="PANTHER" id="PTHR48070">
    <property type="entry name" value="ESTERASE OVCA2"/>
    <property type="match status" value="1"/>
</dbReference>
<dbReference type="EMBL" id="ML977581">
    <property type="protein sequence ID" value="KAF2001742.1"/>
    <property type="molecule type" value="Genomic_DNA"/>
</dbReference>
<keyword evidence="5" id="KW-1185">Reference proteome</keyword>
<dbReference type="Gene3D" id="3.40.50.1820">
    <property type="entry name" value="alpha/beta hydrolase"/>
    <property type="match status" value="1"/>
</dbReference>
<keyword evidence="2" id="KW-0378">Hydrolase</keyword>
<evidence type="ECO:0000259" key="3">
    <source>
        <dbReference type="Pfam" id="PF03959"/>
    </source>
</evidence>
<dbReference type="GO" id="GO:0016787">
    <property type="term" value="F:hydrolase activity"/>
    <property type="evidence" value="ECO:0007669"/>
    <property type="project" value="UniProtKB-KW"/>
</dbReference>
<dbReference type="SUPFAM" id="SSF53474">
    <property type="entry name" value="alpha/beta-Hydrolases"/>
    <property type="match status" value="1"/>
</dbReference>
<evidence type="ECO:0000256" key="2">
    <source>
        <dbReference type="ARBA" id="ARBA00022801"/>
    </source>
</evidence>
<dbReference type="OrthoDB" id="414698at2759"/>
<comment type="similarity">
    <text evidence="1">Belongs to the LovG family.</text>
</comment>
<dbReference type="GO" id="GO:0005634">
    <property type="term" value="C:nucleus"/>
    <property type="evidence" value="ECO:0007669"/>
    <property type="project" value="TreeGrafter"/>
</dbReference>
<organism evidence="4 5">
    <name type="scientific">Amniculicola lignicola CBS 123094</name>
    <dbReference type="NCBI Taxonomy" id="1392246"/>
    <lineage>
        <taxon>Eukaryota</taxon>
        <taxon>Fungi</taxon>
        <taxon>Dikarya</taxon>
        <taxon>Ascomycota</taxon>
        <taxon>Pezizomycotina</taxon>
        <taxon>Dothideomycetes</taxon>
        <taxon>Pleosporomycetidae</taxon>
        <taxon>Pleosporales</taxon>
        <taxon>Amniculicolaceae</taxon>
        <taxon>Amniculicola</taxon>
    </lineage>
</organism>
<dbReference type="PANTHER" id="PTHR48070:SF3">
    <property type="entry name" value="ESTERASE DBAE-RELATED"/>
    <property type="match status" value="1"/>
</dbReference>
<accession>A0A6A5WJ89</accession>
<dbReference type="InterPro" id="IPR029058">
    <property type="entry name" value="AB_hydrolase_fold"/>
</dbReference>
<sequence length="297" mass="31080">MATNSTYMTPSTPPPLVVGAGNITTGGGGGAGGLVNPTLLAFHGSGSNAMIHIVQLARLSRLLKADFEIVSLQAPFPSAAGPGILPFFDGCGPYSRWIPPSENVTTDGMRNGLASSVMSAEVESLVKDAVLEARGKGSKVVGLIGFSQGTRVVAGLMKGCEIRRAVVEAEEGGEKGEEGEDWCDFDFALSVCGSYPPPLLPPSVSARLSASSLSPSAQESILSSRVKLPTLHLEGNADEWAWAAKLLVEGVYEVGEGMSEVRVCEMGHHYPQKVEEIEGVRDWVVGTVRGVGVEKEG</sequence>
<dbReference type="Pfam" id="PF03959">
    <property type="entry name" value="FSH1"/>
    <property type="match status" value="1"/>
</dbReference>
<dbReference type="AlphaFoldDB" id="A0A6A5WJ89"/>
<dbReference type="InterPro" id="IPR050593">
    <property type="entry name" value="LovG"/>
</dbReference>
<dbReference type="Proteomes" id="UP000799779">
    <property type="component" value="Unassembled WGS sequence"/>
</dbReference>
<proteinExistence type="inferred from homology"/>
<feature type="domain" description="Serine hydrolase" evidence="3">
    <location>
        <begin position="37"/>
        <end position="277"/>
    </location>
</feature>
<gene>
    <name evidence="4" type="ORF">P154DRAFT_489679</name>
</gene>
<dbReference type="InterPro" id="IPR005645">
    <property type="entry name" value="FSH-like_dom"/>
</dbReference>
<name>A0A6A5WJ89_9PLEO</name>
<dbReference type="GO" id="GO:0005737">
    <property type="term" value="C:cytoplasm"/>
    <property type="evidence" value="ECO:0007669"/>
    <property type="project" value="TreeGrafter"/>
</dbReference>
<dbReference type="GO" id="GO:0044550">
    <property type="term" value="P:secondary metabolite biosynthetic process"/>
    <property type="evidence" value="ECO:0007669"/>
    <property type="project" value="TreeGrafter"/>
</dbReference>
<evidence type="ECO:0000313" key="4">
    <source>
        <dbReference type="EMBL" id="KAF2001742.1"/>
    </source>
</evidence>
<evidence type="ECO:0000256" key="1">
    <source>
        <dbReference type="ARBA" id="ARBA00005863"/>
    </source>
</evidence>